<reference evidence="2 3" key="1">
    <citation type="submission" date="2018-06" db="EMBL/GenBank/DDBJ databases">
        <title>Complete Genomes of Monosporascus.</title>
        <authorList>
            <person name="Robinson A.J."/>
            <person name="Natvig D.O."/>
        </authorList>
    </citation>
    <scope>NUCLEOTIDE SEQUENCE [LARGE SCALE GENOMIC DNA]</scope>
    <source>
        <strain evidence="2 3">CBS 110550</strain>
    </source>
</reference>
<dbReference type="AlphaFoldDB" id="A0A4Q4TBL7"/>
<evidence type="ECO:0000256" key="1">
    <source>
        <dbReference type="SAM" id="MobiDB-lite"/>
    </source>
</evidence>
<name>A0A4Q4TBL7_9PEZI</name>
<accession>A0A4Q4TBL7</accession>
<dbReference type="OrthoDB" id="10655285at2759"/>
<comment type="caution">
    <text evidence="2">The sequence shown here is derived from an EMBL/GenBank/DDBJ whole genome shotgun (WGS) entry which is preliminary data.</text>
</comment>
<feature type="region of interest" description="Disordered" evidence="1">
    <location>
        <begin position="41"/>
        <end position="64"/>
    </location>
</feature>
<sequence>MTLNRACWVRDATHHDGNDYTATCQSVHLCFVVNTQPASNQAATEKQDSLPSATPPNATAGHLLDPKYELPETSLSLSYSLLLLLLELGTHHGLLLRARSPMSSSCRLVCMSKRHTMSSEDVPRWRRACASASTAAPAPSEPPLCYSPAPLPLAGGGSSITPWMAVRVMSPSPRFSSETASAAPARATVDDSEAPCTYVRVISPSRRPRTVGGVEGGGTERGGGSALWSRLCPPRWVVRWWGAVRDKPRLLLGSAEAGGGGDEGGWTEI</sequence>
<dbReference type="EMBL" id="QJNU01000231">
    <property type="protein sequence ID" value="RYP04036.1"/>
    <property type="molecule type" value="Genomic_DNA"/>
</dbReference>
<dbReference type="Proteomes" id="UP000293360">
    <property type="component" value="Unassembled WGS sequence"/>
</dbReference>
<keyword evidence="3" id="KW-1185">Reference proteome</keyword>
<evidence type="ECO:0000313" key="3">
    <source>
        <dbReference type="Proteomes" id="UP000293360"/>
    </source>
</evidence>
<feature type="compositionally biased region" description="Polar residues" evidence="1">
    <location>
        <begin position="41"/>
        <end position="57"/>
    </location>
</feature>
<evidence type="ECO:0000313" key="2">
    <source>
        <dbReference type="EMBL" id="RYP04036.1"/>
    </source>
</evidence>
<gene>
    <name evidence="2" type="ORF">DL764_004730</name>
</gene>
<proteinExistence type="predicted"/>
<organism evidence="2 3">
    <name type="scientific">Monosporascus ibericus</name>
    <dbReference type="NCBI Taxonomy" id="155417"/>
    <lineage>
        <taxon>Eukaryota</taxon>
        <taxon>Fungi</taxon>
        <taxon>Dikarya</taxon>
        <taxon>Ascomycota</taxon>
        <taxon>Pezizomycotina</taxon>
        <taxon>Sordariomycetes</taxon>
        <taxon>Xylariomycetidae</taxon>
        <taxon>Xylariales</taxon>
        <taxon>Xylariales incertae sedis</taxon>
        <taxon>Monosporascus</taxon>
    </lineage>
</organism>
<protein>
    <submittedName>
        <fullName evidence="2">Uncharacterized protein</fullName>
    </submittedName>
</protein>